<dbReference type="AlphaFoldDB" id="A0AAE1GR16"/>
<protein>
    <submittedName>
        <fullName evidence="1">BTB/POZ domain-containing protein L674</fullName>
    </submittedName>
</protein>
<reference evidence="1" key="2">
    <citation type="journal article" date="2023" name="BMC Genomics">
        <title>Pest status, molecular evolution, and epigenetic factors derived from the genome assembly of Frankliniella fusca, a thysanopteran phytovirus vector.</title>
        <authorList>
            <person name="Catto M.A."/>
            <person name="Labadie P.E."/>
            <person name="Jacobson A.L."/>
            <person name="Kennedy G.G."/>
            <person name="Srinivasan R."/>
            <person name="Hunt B.G."/>
        </authorList>
    </citation>
    <scope>NUCLEOTIDE SEQUENCE</scope>
    <source>
        <strain evidence="1">PL_HMW_Pooled</strain>
    </source>
</reference>
<reference evidence="1" key="1">
    <citation type="submission" date="2021-07" db="EMBL/GenBank/DDBJ databases">
        <authorList>
            <person name="Catto M.A."/>
            <person name="Jacobson A."/>
            <person name="Kennedy G."/>
            <person name="Labadie P."/>
            <person name="Hunt B.G."/>
            <person name="Srinivasan R."/>
        </authorList>
    </citation>
    <scope>NUCLEOTIDE SEQUENCE</scope>
    <source>
        <strain evidence="1">PL_HMW_Pooled</strain>
        <tissue evidence="1">Head</tissue>
    </source>
</reference>
<comment type="caution">
    <text evidence="1">The sequence shown here is derived from an EMBL/GenBank/DDBJ whole genome shotgun (WGS) entry which is preliminary data.</text>
</comment>
<dbReference type="Proteomes" id="UP001219518">
    <property type="component" value="Unassembled WGS sequence"/>
</dbReference>
<evidence type="ECO:0000313" key="1">
    <source>
        <dbReference type="EMBL" id="KAK3907388.1"/>
    </source>
</evidence>
<evidence type="ECO:0000313" key="2">
    <source>
        <dbReference type="Proteomes" id="UP001219518"/>
    </source>
</evidence>
<accession>A0AAE1GR16</accession>
<proteinExistence type="predicted"/>
<dbReference type="EMBL" id="JAHWGI010000010">
    <property type="protein sequence ID" value="KAK3907388.1"/>
    <property type="molecule type" value="Genomic_DNA"/>
</dbReference>
<organism evidence="1 2">
    <name type="scientific">Frankliniella fusca</name>
    <dbReference type="NCBI Taxonomy" id="407009"/>
    <lineage>
        <taxon>Eukaryota</taxon>
        <taxon>Metazoa</taxon>
        <taxon>Ecdysozoa</taxon>
        <taxon>Arthropoda</taxon>
        <taxon>Hexapoda</taxon>
        <taxon>Insecta</taxon>
        <taxon>Pterygota</taxon>
        <taxon>Neoptera</taxon>
        <taxon>Paraneoptera</taxon>
        <taxon>Thysanoptera</taxon>
        <taxon>Terebrantia</taxon>
        <taxon>Thripoidea</taxon>
        <taxon>Thripidae</taxon>
        <taxon>Frankliniella</taxon>
    </lineage>
</organism>
<keyword evidence="2" id="KW-1185">Reference proteome</keyword>
<name>A0AAE1GR16_9NEOP</name>
<gene>
    <name evidence="1" type="ORF">KUF71_018217</name>
</gene>
<sequence>MEKFTVFMSFISATYKPSNTIWPLCISCYSLIGINANINYKPVSRYYPLRTVNEKCKITIDQYNDFICHNCNTYLSTPLEDIVHKPLVQHGEE</sequence>